<keyword evidence="5" id="KW-1185">Reference proteome</keyword>
<dbReference type="Pfam" id="PF07470">
    <property type="entry name" value="Glyco_hydro_88"/>
    <property type="match status" value="1"/>
</dbReference>
<proteinExistence type="predicted"/>
<accession>A0ABR1K4M1</accession>
<evidence type="ECO:0000313" key="4">
    <source>
        <dbReference type="EMBL" id="KAK7470974.1"/>
    </source>
</evidence>
<reference evidence="4 5" key="1">
    <citation type="submission" date="2024-01" db="EMBL/GenBank/DDBJ databases">
        <title>A draft genome for the cacao thread blight pathogen Marasmiellus scandens.</title>
        <authorList>
            <person name="Baruah I.K."/>
            <person name="Leung J."/>
            <person name="Bukari Y."/>
            <person name="Amoako-Attah I."/>
            <person name="Meinhardt L.W."/>
            <person name="Bailey B.A."/>
            <person name="Cohen S.P."/>
        </authorList>
    </citation>
    <scope>NUCLEOTIDE SEQUENCE [LARGE SCALE GENOMIC DNA]</scope>
    <source>
        <strain evidence="4 5">GH-19</strain>
    </source>
</reference>
<evidence type="ECO:0000256" key="1">
    <source>
        <dbReference type="ARBA" id="ARBA00022801"/>
    </source>
</evidence>
<evidence type="ECO:0008006" key="6">
    <source>
        <dbReference type="Google" id="ProtNLM"/>
    </source>
</evidence>
<comment type="caution">
    <text evidence="4">The sequence shown here is derived from an EMBL/GenBank/DDBJ whole genome shotgun (WGS) entry which is preliminary data.</text>
</comment>
<dbReference type="EMBL" id="JBANRG010000002">
    <property type="protein sequence ID" value="KAK7470974.1"/>
    <property type="molecule type" value="Genomic_DNA"/>
</dbReference>
<keyword evidence="3" id="KW-0732">Signal</keyword>
<dbReference type="InterPro" id="IPR012341">
    <property type="entry name" value="6hp_glycosidase-like_sf"/>
</dbReference>
<dbReference type="Proteomes" id="UP001498398">
    <property type="component" value="Unassembled WGS sequence"/>
</dbReference>
<dbReference type="PANTHER" id="PTHR41814">
    <property type="entry name" value="EXPRESSED PROTEIN"/>
    <property type="match status" value="1"/>
</dbReference>
<organism evidence="4 5">
    <name type="scientific">Marasmiellus scandens</name>
    <dbReference type="NCBI Taxonomy" id="2682957"/>
    <lineage>
        <taxon>Eukaryota</taxon>
        <taxon>Fungi</taxon>
        <taxon>Dikarya</taxon>
        <taxon>Basidiomycota</taxon>
        <taxon>Agaricomycotina</taxon>
        <taxon>Agaricomycetes</taxon>
        <taxon>Agaricomycetidae</taxon>
        <taxon>Agaricales</taxon>
        <taxon>Marasmiineae</taxon>
        <taxon>Omphalotaceae</taxon>
        <taxon>Marasmiellus</taxon>
    </lineage>
</organism>
<gene>
    <name evidence="4" type="ORF">VKT23_002388</name>
</gene>
<dbReference type="InterPro" id="IPR010905">
    <property type="entry name" value="Glyco_hydro_88"/>
</dbReference>
<dbReference type="InterPro" id="IPR008928">
    <property type="entry name" value="6-hairpin_glycosidase_sf"/>
</dbReference>
<dbReference type="Gene3D" id="1.50.10.10">
    <property type="match status" value="1"/>
</dbReference>
<sequence length="411" mass="44477">MAFKLLSFLSTCLVIVEASLNNSTIASVRQNLLSSATLSWELGTAAEALLELDCPSLSVFNETAFPPPSQLNETFNITDVLDIANKVLAAKTTDSLALVDNDGAVGDPASIGVAVLLANWTKSDLNNTAYSTAAGGQLDYLLNVAPRTASGAISHRADEAQLWADFVYMAPPFIAYFGVLQGGDGETNLLQIAYEQCSLYRDGLRDEGGLWRHVAEGSWQDNTHWATGNGWAAAGMLRVLETLNHSSQAQNFVDHRANLTSWIEEIITAAWQHQSENGTLLNVIDDSTSFADSAGTALLAYVTYRMANYTGNDTLIPYANQALELVEKSIDSEGWLRNTVNPYTFNTASTLEVPSPEAQAFVLLLHSARRDANMTETGTEDGNGDNGNDDGDDDDDDGALLPQKCRLVRRR</sequence>
<feature type="region of interest" description="Disordered" evidence="2">
    <location>
        <begin position="374"/>
        <end position="411"/>
    </location>
</feature>
<feature type="signal peptide" evidence="3">
    <location>
        <begin position="1"/>
        <end position="18"/>
    </location>
</feature>
<keyword evidence="1" id="KW-0378">Hydrolase</keyword>
<evidence type="ECO:0000256" key="2">
    <source>
        <dbReference type="SAM" id="MobiDB-lite"/>
    </source>
</evidence>
<dbReference type="SUPFAM" id="SSF48208">
    <property type="entry name" value="Six-hairpin glycosidases"/>
    <property type="match status" value="1"/>
</dbReference>
<feature type="chain" id="PRO_5047364113" description="Six-hairpin glycosidase" evidence="3">
    <location>
        <begin position="19"/>
        <end position="411"/>
    </location>
</feature>
<evidence type="ECO:0000313" key="5">
    <source>
        <dbReference type="Proteomes" id="UP001498398"/>
    </source>
</evidence>
<protein>
    <recommendedName>
        <fullName evidence="6">Six-hairpin glycosidase</fullName>
    </recommendedName>
</protein>
<feature type="compositionally biased region" description="Acidic residues" evidence="2">
    <location>
        <begin position="378"/>
        <end position="398"/>
    </location>
</feature>
<name>A0ABR1K4M1_9AGAR</name>
<evidence type="ECO:0000256" key="3">
    <source>
        <dbReference type="SAM" id="SignalP"/>
    </source>
</evidence>
<dbReference type="PANTHER" id="PTHR41814:SF1">
    <property type="entry name" value="CELLULASE"/>
    <property type="match status" value="1"/>
</dbReference>